<evidence type="ECO:0000256" key="5">
    <source>
        <dbReference type="ARBA" id="ARBA00022679"/>
    </source>
</evidence>
<dbReference type="InterPro" id="IPR019734">
    <property type="entry name" value="TPR_rpt"/>
</dbReference>
<dbReference type="Pfam" id="PF13844">
    <property type="entry name" value="Glyco_transf_41"/>
    <property type="match status" value="2"/>
</dbReference>
<feature type="repeat" description="TPR" evidence="8">
    <location>
        <begin position="50"/>
        <end position="83"/>
    </location>
</feature>
<dbReference type="Gene3D" id="3.40.50.11380">
    <property type="match status" value="1"/>
</dbReference>
<evidence type="ECO:0000313" key="10">
    <source>
        <dbReference type="EMBL" id="MFC4622256.1"/>
    </source>
</evidence>
<evidence type="ECO:0000256" key="2">
    <source>
        <dbReference type="ARBA" id="ARBA00005386"/>
    </source>
</evidence>
<keyword evidence="11" id="KW-1185">Reference proteome</keyword>
<feature type="domain" description="O-GlcNAc transferase C-terminal" evidence="9">
    <location>
        <begin position="165"/>
        <end position="307"/>
    </location>
</feature>
<evidence type="ECO:0000313" key="11">
    <source>
        <dbReference type="Proteomes" id="UP001595967"/>
    </source>
</evidence>
<dbReference type="InterPro" id="IPR011990">
    <property type="entry name" value="TPR-like_helical_dom_sf"/>
</dbReference>
<dbReference type="Gene3D" id="3.40.50.2000">
    <property type="entry name" value="Glycogen Phosphorylase B"/>
    <property type="match status" value="1"/>
</dbReference>
<gene>
    <name evidence="10" type="ORF">ACFO3A_08510</name>
</gene>
<dbReference type="Gene3D" id="1.25.40.10">
    <property type="entry name" value="Tetratricopeptide repeat domain"/>
    <property type="match status" value="1"/>
</dbReference>
<name>A0ABV9GVQ5_9BURK</name>
<evidence type="ECO:0000256" key="6">
    <source>
        <dbReference type="ARBA" id="ARBA00022737"/>
    </source>
</evidence>
<evidence type="ECO:0000256" key="4">
    <source>
        <dbReference type="ARBA" id="ARBA00022676"/>
    </source>
</evidence>
<evidence type="ECO:0000259" key="9">
    <source>
        <dbReference type="Pfam" id="PF13844"/>
    </source>
</evidence>
<comment type="caution">
    <text evidence="10">The sequence shown here is derived from an EMBL/GenBank/DDBJ whole genome shotgun (WGS) entry which is preliminary data.</text>
</comment>
<keyword evidence="6" id="KW-0677">Repeat</keyword>
<keyword evidence="5" id="KW-0808">Transferase</keyword>
<dbReference type="InterPro" id="IPR029489">
    <property type="entry name" value="OGT/SEC/SPY_C"/>
</dbReference>
<keyword evidence="7 8" id="KW-0802">TPR repeat</keyword>
<dbReference type="PROSITE" id="PS50005">
    <property type="entry name" value="TPR"/>
    <property type="match status" value="1"/>
</dbReference>
<dbReference type="EMBL" id="JBHSEW010000006">
    <property type="protein sequence ID" value="MFC4622256.1"/>
    <property type="molecule type" value="Genomic_DNA"/>
</dbReference>
<keyword evidence="4" id="KW-0328">Glycosyltransferase</keyword>
<comment type="similarity">
    <text evidence="2">Belongs to the glycosyltransferase 41 family. O-GlcNAc transferase subfamily.</text>
</comment>
<dbReference type="EC" id="2.4.1.255" evidence="3"/>
<dbReference type="PANTHER" id="PTHR44835">
    <property type="entry name" value="UDP-N-ACETYLGLUCOSAMINE--PEPTIDE N-ACETYLGLUCOSAMINYLTRANSFERASE SPINDLY-RELATED"/>
    <property type="match status" value="1"/>
</dbReference>
<comment type="pathway">
    <text evidence="1">Protein modification; protein glycosylation.</text>
</comment>
<dbReference type="PANTHER" id="PTHR44835:SF1">
    <property type="entry name" value="PROTEIN O-GLCNAC TRANSFERASE"/>
    <property type="match status" value="1"/>
</dbReference>
<feature type="domain" description="O-GlcNAc transferase C-terminal" evidence="9">
    <location>
        <begin position="341"/>
        <end position="510"/>
    </location>
</feature>
<dbReference type="SUPFAM" id="SSF53756">
    <property type="entry name" value="UDP-Glycosyltransferase/glycogen phosphorylase"/>
    <property type="match status" value="1"/>
</dbReference>
<dbReference type="RefSeq" id="WP_377725620.1">
    <property type="nucleotide sequence ID" value="NZ_JBHSEW010000006.1"/>
</dbReference>
<evidence type="ECO:0000256" key="7">
    <source>
        <dbReference type="ARBA" id="ARBA00022803"/>
    </source>
</evidence>
<dbReference type="SUPFAM" id="SSF48452">
    <property type="entry name" value="TPR-like"/>
    <property type="match status" value="1"/>
</dbReference>
<accession>A0ABV9GVQ5</accession>
<protein>
    <recommendedName>
        <fullName evidence="3">protein O-GlcNAc transferase</fullName>
        <ecNumber evidence="3">2.4.1.255</ecNumber>
    </recommendedName>
</protein>
<dbReference type="Pfam" id="PF13432">
    <property type="entry name" value="TPR_16"/>
    <property type="match status" value="1"/>
</dbReference>
<evidence type="ECO:0000256" key="1">
    <source>
        <dbReference type="ARBA" id="ARBA00004922"/>
    </source>
</evidence>
<evidence type="ECO:0000256" key="3">
    <source>
        <dbReference type="ARBA" id="ARBA00011970"/>
    </source>
</evidence>
<dbReference type="Proteomes" id="UP001595967">
    <property type="component" value="Unassembled WGS sequence"/>
</dbReference>
<reference evidence="11" key="1">
    <citation type="journal article" date="2019" name="Int. J. Syst. Evol. Microbiol.">
        <title>The Global Catalogue of Microorganisms (GCM) 10K type strain sequencing project: providing services to taxonomists for standard genome sequencing and annotation.</title>
        <authorList>
            <consortium name="The Broad Institute Genomics Platform"/>
            <consortium name="The Broad Institute Genome Sequencing Center for Infectious Disease"/>
            <person name="Wu L."/>
            <person name="Ma J."/>
        </authorList>
    </citation>
    <scope>NUCLEOTIDE SEQUENCE [LARGE SCALE GENOMIC DNA]</scope>
    <source>
        <strain evidence="11">JCM 11650</strain>
    </source>
</reference>
<dbReference type="InterPro" id="IPR051939">
    <property type="entry name" value="Glycosyltr_41/O-GlcNAc_trsf"/>
</dbReference>
<proteinExistence type="inferred from homology"/>
<evidence type="ECO:0000256" key="8">
    <source>
        <dbReference type="PROSITE-ProRule" id="PRU00339"/>
    </source>
</evidence>
<dbReference type="SMART" id="SM00028">
    <property type="entry name" value="TPR"/>
    <property type="match status" value="2"/>
</dbReference>
<organism evidence="10 11">
    <name type="scientific">Comamonas nitrativorans</name>
    <dbReference type="NCBI Taxonomy" id="108437"/>
    <lineage>
        <taxon>Bacteria</taxon>
        <taxon>Pseudomonadati</taxon>
        <taxon>Pseudomonadota</taxon>
        <taxon>Betaproteobacteria</taxon>
        <taxon>Burkholderiales</taxon>
        <taxon>Comamonadaceae</taxon>
        <taxon>Comamonas</taxon>
    </lineage>
</organism>
<sequence length="549" mass="62051">MSKKKQPIPPQPGSVEEKLHEISTGLVAKGKFVEALRQLMVLAADHVTNAQLWMLIGHVYARIANWSDALGALDTAIALDPLQWQAHRIKALALFSLGRKQEACTLIDKVVKHSNESGDWMLRAYIHAHTSSDPLEALQTARDWGKRFADPLTRNAKPLKVQDRNPRKKLKIGYVTADFREHSVAFFMLPVLQHHNPDNVEVHVYFNGHWDHITPQLRVLVPHWLDIMEMSDEEVCKRIREDQIDILVDLSGFTHGHRLGVFARRAAPVQVTWLGYMLPLGMKAMDYRMVDYGIAPVGHESHYSETLFRVSSMASYAPPVYAPLCEELPMLRNGYPTLVSLNSSAKITDEMLRIWARILQAREDARLIIMVKEENADAAQAHMQPRVEAAGMPLDRVFVLHRQPLDQFMEMGHIADVALDTSPISGGTTTLHTLWMGLPIVTLDAERGVGASSARILDALGWERAATHSEQEYVERALDYMRDTERLLRLRAVVRDRLQNCGLMDYASRTAELEKAYRLMWLNHLRGNLGIGDTDADLEQLLAESENAA</sequence>